<organism evidence="2 3">
    <name type="scientific">Stackebrandtia endophytica</name>
    <dbReference type="NCBI Taxonomy" id="1496996"/>
    <lineage>
        <taxon>Bacteria</taxon>
        <taxon>Bacillati</taxon>
        <taxon>Actinomycetota</taxon>
        <taxon>Actinomycetes</taxon>
        <taxon>Glycomycetales</taxon>
        <taxon>Glycomycetaceae</taxon>
        <taxon>Stackebrandtia</taxon>
    </lineage>
</organism>
<evidence type="ECO:0000256" key="1">
    <source>
        <dbReference type="SAM" id="Phobius"/>
    </source>
</evidence>
<feature type="transmembrane region" description="Helical" evidence="1">
    <location>
        <begin position="20"/>
        <end position="44"/>
    </location>
</feature>
<comment type="caution">
    <text evidence="2">The sequence shown here is derived from an EMBL/GenBank/DDBJ whole genome shotgun (WGS) entry which is preliminary data.</text>
</comment>
<protein>
    <submittedName>
        <fullName evidence="2">Uncharacterized protein</fullName>
    </submittedName>
</protein>
<keyword evidence="1" id="KW-0812">Transmembrane</keyword>
<dbReference type="AlphaFoldDB" id="A0A543AYA2"/>
<keyword evidence="1" id="KW-1133">Transmembrane helix</keyword>
<keyword evidence="3" id="KW-1185">Reference proteome</keyword>
<dbReference type="EMBL" id="VFOW01000001">
    <property type="protein sequence ID" value="TQL77546.1"/>
    <property type="molecule type" value="Genomic_DNA"/>
</dbReference>
<name>A0A543AYA2_9ACTN</name>
<evidence type="ECO:0000313" key="2">
    <source>
        <dbReference type="EMBL" id="TQL77546.1"/>
    </source>
</evidence>
<dbReference type="RefSeq" id="WP_142040598.1">
    <property type="nucleotide sequence ID" value="NZ_JBHTGS010000001.1"/>
</dbReference>
<sequence>MDEHQETEPQPDTTSPKGTWTWWKVGFGAVVALAVVVAGTVWLWPGADEDTVEPQLEPVDVQVVDSGFSIYENDDVYWEGSVGYILENTSNQVALAQVEFWFTDDSGDRLDERRPFVSRPAYIFPGESVGGGTTGWMGKVGLAVDPPNITGVEFEVTAEGVGWPQDHEQSTIDTDFLTREEAVFVHEYETKDALSVDLNSHYDDPQRIRALGIVFRNDTGDIIGGWGTFRYWQYRDSEEIPENGPEVRETPVPTGTSTTTIEALVPPEVDDSLTEIYAYPYLVRDETDLRESWAGLP</sequence>
<dbReference type="Proteomes" id="UP000317043">
    <property type="component" value="Unassembled WGS sequence"/>
</dbReference>
<evidence type="ECO:0000313" key="3">
    <source>
        <dbReference type="Proteomes" id="UP000317043"/>
    </source>
</evidence>
<gene>
    <name evidence="2" type="ORF">FB566_3105</name>
</gene>
<reference evidence="2 3" key="1">
    <citation type="submission" date="2019-06" db="EMBL/GenBank/DDBJ databases">
        <title>Sequencing the genomes of 1000 actinobacteria strains.</title>
        <authorList>
            <person name="Klenk H.-P."/>
        </authorList>
    </citation>
    <scope>NUCLEOTIDE SEQUENCE [LARGE SCALE GENOMIC DNA]</scope>
    <source>
        <strain evidence="2 3">DSM 45928</strain>
    </source>
</reference>
<accession>A0A543AYA2</accession>
<dbReference type="InParanoid" id="A0A543AYA2"/>
<proteinExistence type="predicted"/>
<keyword evidence="1" id="KW-0472">Membrane</keyword>